<evidence type="ECO:0000256" key="1">
    <source>
        <dbReference type="ARBA" id="ARBA00006937"/>
    </source>
</evidence>
<dbReference type="InterPro" id="IPR012461">
    <property type="entry name" value="SACK1"/>
</dbReference>
<dbReference type="PANTHER" id="PTHR16181">
    <property type="entry name" value="PROTEIN FAM83A-RELATED"/>
    <property type="match status" value="1"/>
</dbReference>
<dbReference type="Proteomes" id="UP000694523">
    <property type="component" value="Unplaced"/>
</dbReference>
<dbReference type="GO" id="GO:0019901">
    <property type="term" value="F:protein kinase binding"/>
    <property type="evidence" value="ECO:0007669"/>
    <property type="project" value="TreeGrafter"/>
</dbReference>
<name>A0A8C6SJG3_9GOBI</name>
<dbReference type="InterPro" id="IPR050944">
    <property type="entry name" value="FAM83"/>
</dbReference>
<accession>A0A8C6SJG3</accession>
<feature type="compositionally biased region" description="Acidic residues" evidence="2">
    <location>
        <begin position="97"/>
        <end position="108"/>
    </location>
</feature>
<feature type="domain" description="Scaffolding anchor of CK1" evidence="3">
    <location>
        <begin position="42"/>
        <end position="314"/>
    </location>
</feature>
<dbReference type="SUPFAM" id="SSF56024">
    <property type="entry name" value="Phospholipase D/nuclease"/>
    <property type="match status" value="1"/>
</dbReference>
<feature type="region of interest" description="Disordered" evidence="2">
    <location>
        <begin position="1"/>
        <end position="22"/>
    </location>
</feature>
<keyword evidence="5" id="KW-1185">Reference proteome</keyword>
<feature type="region of interest" description="Disordered" evidence="2">
    <location>
        <begin position="89"/>
        <end position="154"/>
    </location>
</feature>
<feature type="compositionally biased region" description="Polar residues" evidence="2">
    <location>
        <begin position="113"/>
        <end position="127"/>
    </location>
</feature>
<feature type="region of interest" description="Disordered" evidence="2">
    <location>
        <begin position="656"/>
        <end position="679"/>
    </location>
</feature>
<evidence type="ECO:0000259" key="3">
    <source>
        <dbReference type="Pfam" id="PF07894"/>
    </source>
</evidence>
<dbReference type="PANTHER" id="PTHR16181:SF29">
    <property type="entry name" value="PROTEIN FAM83A-RELATED"/>
    <property type="match status" value="1"/>
</dbReference>
<reference evidence="4" key="1">
    <citation type="submission" date="2025-08" db="UniProtKB">
        <authorList>
            <consortium name="Ensembl"/>
        </authorList>
    </citation>
    <scope>IDENTIFICATION</scope>
</reference>
<dbReference type="Gene3D" id="3.30.870.10">
    <property type="entry name" value="Endonuclease Chain A"/>
    <property type="match status" value="1"/>
</dbReference>
<evidence type="ECO:0000313" key="4">
    <source>
        <dbReference type="Ensembl" id="ENSNMLP00000007169.1"/>
    </source>
</evidence>
<dbReference type="GO" id="GO:0007173">
    <property type="term" value="P:epidermal growth factor receptor signaling pathway"/>
    <property type="evidence" value="ECO:0007669"/>
    <property type="project" value="TreeGrafter"/>
</dbReference>
<sequence length="679" mass="76811">MDANSISQWQRKVTPQGKVRRRVQELRIPSSSSFDFWAGRPLPDLSHNESARLAVDGFLSQGLEGYHAALKTEGEVDFLSEHEKKYFLENRSHTEIEPDADAGDGSDMESEKVSSSTRSATQCPSVSKDSDTAEVGLRSKEDEDGSFESNEPNVEAYFNTEKKAAGLKDVVREFIRKAQKSLAIVTDRFSDVELLCDLLEASKKRWVSVHLLLDHLNLNIFRDMWQELKLQGKDFPKFSVHSVEGQTFCTQTGRKLHGQISEMFIIADWTEALTGSFSFSWLSWLVHRNLAFHVKGSAVRHFLQEFERLSSCSTPMPGFTNVPFTLPIKTQPNKNADRQRGKITSGQTDVVHIWDWIEDGLNSHTKKRTQINILTPQFSRTPRQPVMQHMCMEKFRNPALPVQDKGDILHKPHSPRNSQYQNNWVPYSHSPQNGATTGKNIAVIKGAARSNPALLTHRQDKTVGSGQNKDFNDRNPHVAREDYWDWRQSRTVMTPPGIAAGINKLREERYTSQIKSNPSNNPKVMHCFMSQEKSEQCVQSHINSSQGATYRLQTAVKSNGIKTLNQSPRHNFLQSHTMRSPTTSISIQPKLESNFTPATRNMAALEPKVLSQVKPSPRLAWMTQNNTVRSGHATRPVSFYAYDTVQKMDGQTQFHNASTKSLARSKSMTEKPGTSLNFK</sequence>
<evidence type="ECO:0000256" key="2">
    <source>
        <dbReference type="SAM" id="MobiDB-lite"/>
    </source>
</evidence>
<dbReference type="Ensembl" id="ENSNMLT00000008168.1">
    <property type="protein sequence ID" value="ENSNMLP00000007169.1"/>
    <property type="gene ID" value="ENSNMLG00000005164.1"/>
</dbReference>
<proteinExistence type="inferred from homology"/>
<protein>
    <recommendedName>
        <fullName evidence="3">Scaffolding anchor of CK1 domain-containing protein</fullName>
    </recommendedName>
</protein>
<evidence type="ECO:0000313" key="5">
    <source>
        <dbReference type="Proteomes" id="UP000694523"/>
    </source>
</evidence>
<comment type="similarity">
    <text evidence="1">Belongs to the FAM83 family.</text>
</comment>
<feature type="compositionally biased region" description="Polar residues" evidence="2">
    <location>
        <begin position="1"/>
        <end position="13"/>
    </location>
</feature>
<dbReference type="AlphaFoldDB" id="A0A8C6SJG3"/>
<dbReference type="Pfam" id="PF07894">
    <property type="entry name" value="SACK1"/>
    <property type="match status" value="1"/>
</dbReference>
<reference evidence="4" key="2">
    <citation type="submission" date="2025-09" db="UniProtKB">
        <authorList>
            <consortium name="Ensembl"/>
        </authorList>
    </citation>
    <scope>IDENTIFICATION</scope>
</reference>
<organism evidence="4 5">
    <name type="scientific">Neogobius melanostomus</name>
    <name type="common">round goby</name>
    <dbReference type="NCBI Taxonomy" id="47308"/>
    <lineage>
        <taxon>Eukaryota</taxon>
        <taxon>Metazoa</taxon>
        <taxon>Chordata</taxon>
        <taxon>Craniata</taxon>
        <taxon>Vertebrata</taxon>
        <taxon>Euteleostomi</taxon>
        <taxon>Actinopterygii</taxon>
        <taxon>Neopterygii</taxon>
        <taxon>Teleostei</taxon>
        <taxon>Neoteleostei</taxon>
        <taxon>Acanthomorphata</taxon>
        <taxon>Gobiaria</taxon>
        <taxon>Gobiiformes</taxon>
        <taxon>Gobioidei</taxon>
        <taxon>Gobiidae</taxon>
        <taxon>Benthophilinae</taxon>
        <taxon>Neogobiini</taxon>
        <taxon>Neogobius</taxon>
    </lineage>
</organism>